<dbReference type="GO" id="GO:0005737">
    <property type="term" value="C:cytoplasm"/>
    <property type="evidence" value="ECO:0007669"/>
    <property type="project" value="UniProtKB-SubCell"/>
</dbReference>
<dbReference type="InterPro" id="IPR015947">
    <property type="entry name" value="PUA-like_sf"/>
</dbReference>
<dbReference type="NCBIfam" id="NF008692">
    <property type="entry name" value="PRK11713.1-5"/>
    <property type="match status" value="1"/>
</dbReference>
<dbReference type="InterPro" id="IPR046886">
    <property type="entry name" value="RsmE_MTase_dom"/>
</dbReference>
<feature type="domain" description="Ribosomal RNA small subunit methyltransferase E PUA-like" evidence="14">
    <location>
        <begin position="22"/>
        <end position="66"/>
    </location>
</feature>
<dbReference type="SUPFAM" id="SSF75217">
    <property type="entry name" value="alpha/beta knot"/>
    <property type="match status" value="1"/>
</dbReference>
<comment type="function">
    <text evidence="10 12">Specifically methylates the N3 position of the uracil ring of uridine 1498 (m3U1498) in 16S rRNA. Acts on the fully assembled 30S ribosomal subunit.</text>
</comment>
<evidence type="ECO:0000256" key="12">
    <source>
        <dbReference type="PIRNR" id="PIRNR015601"/>
    </source>
</evidence>
<evidence type="ECO:0000256" key="6">
    <source>
        <dbReference type="ARBA" id="ARBA00022552"/>
    </source>
</evidence>
<evidence type="ECO:0000256" key="4">
    <source>
        <dbReference type="ARBA" id="ARBA00013673"/>
    </source>
</evidence>
<evidence type="ECO:0000256" key="2">
    <source>
        <dbReference type="ARBA" id="ARBA00005528"/>
    </source>
</evidence>
<dbReference type="InterPro" id="IPR006700">
    <property type="entry name" value="RsmE"/>
</dbReference>
<dbReference type="Pfam" id="PF20260">
    <property type="entry name" value="PUA_4"/>
    <property type="match status" value="1"/>
</dbReference>
<dbReference type="OrthoDB" id="9815641at2"/>
<dbReference type="PIRSF" id="PIRSF015601">
    <property type="entry name" value="MTase_slr0722"/>
    <property type="match status" value="1"/>
</dbReference>
<comment type="similarity">
    <text evidence="2 12">Belongs to the RNA methyltransferase RsmE family.</text>
</comment>
<proteinExistence type="inferred from homology"/>
<evidence type="ECO:0000256" key="1">
    <source>
        <dbReference type="ARBA" id="ARBA00004496"/>
    </source>
</evidence>
<comment type="subcellular location">
    <subcellularLocation>
        <location evidence="1 12">Cytoplasm</location>
    </subcellularLocation>
</comment>
<dbReference type="GO" id="GO:0070042">
    <property type="term" value="F:rRNA (uridine-N3-)-methyltransferase activity"/>
    <property type="evidence" value="ECO:0007669"/>
    <property type="project" value="TreeGrafter"/>
</dbReference>
<accession>A0A411HMM3</accession>
<dbReference type="AlphaFoldDB" id="A0A411HMM3"/>
<dbReference type="Pfam" id="PF04452">
    <property type="entry name" value="Methyltrans_RNA"/>
    <property type="match status" value="1"/>
</dbReference>
<dbReference type="PANTHER" id="PTHR30027:SF3">
    <property type="entry name" value="16S RRNA (URACIL(1498)-N(3))-METHYLTRANSFERASE"/>
    <property type="match status" value="1"/>
</dbReference>
<organism evidence="15 16">
    <name type="scientific">Pseudolysobacter antarcticus</name>
    <dbReference type="NCBI Taxonomy" id="2511995"/>
    <lineage>
        <taxon>Bacteria</taxon>
        <taxon>Pseudomonadati</taxon>
        <taxon>Pseudomonadota</taxon>
        <taxon>Gammaproteobacteria</taxon>
        <taxon>Lysobacterales</taxon>
        <taxon>Rhodanobacteraceae</taxon>
        <taxon>Pseudolysobacter</taxon>
    </lineage>
</organism>
<keyword evidence="5 12" id="KW-0963">Cytoplasm</keyword>
<protein>
    <recommendedName>
        <fullName evidence="4 12">Ribosomal RNA small subunit methyltransferase E</fullName>
        <ecNumber evidence="3 12">2.1.1.193</ecNumber>
    </recommendedName>
</protein>
<dbReference type="InterPro" id="IPR046887">
    <property type="entry name" value="RsmE_PUA-like"/>
</dbReference>
<evidence type="ECO:0000259" key="13">
    <source>
        <dbReference type="Pfam" id="PF04452"/>
    </source>
</evidence>
<evidence type="ECO:0000256" key="10">
    <source>
        <dbReference type="ARBA" id="ARBA00025699"/>
    </source>
</evidence>
<dbReference type="InterPro" id="IPR029028">
    <property type="entry name" value="Alpha/beta_knot_MTases"/>
</dbReference>
<evidence type="ECO:0000259" key="14">
    <source>
        <dbReference type="Pfam" id="PF20260"/>
    </source>
</evidence>
<dbReference type="PANTHER" id="PTHR30027">
    <property type="entry name" value="RIBOSOMAL RNA SMALL SUBUNIT METHYLTRANSFERASE E"/>
    <property type="match status" value="1"/>
</dbReference>
<reference evidence="15 16" key="1">
    <citation type="submission" date="2019-01" db="EMBL/GenBank/DDBJ databases">
        <title>Pseudolysobacter antarctica gen. nov., sp. nov., isolated from Fildes Peninsula, Antarctica.</title>
        <authorList>
            <person name="Wei Z."/>
            <person name="Peng F."/>
        </authorList>
    </citation>
    <scope>NUCLEOTIDE SEQUENCE [LARGE SCALE GENOMIC DNA]</scope>
    <source>
        <strain evidence="15 16">AQ6-296</strain>
    </source>
</reference>
<evidence type="ECO:0000256" key="3">
    <source>
        <dbReference type="ARBA" id="ARBA00012328"/>
    </source>
</evidence>
<sequence length="245" mass="26690">MRRIRIHTEQALLAGSSVALAEQASEHIARVLRMEIGNRVTLFNGDGNEYDAELTRVSKRSVTVQVSEQRTIDNESPLQLTLVQAVARGEKMDWILQKATELGVAKIVPVITERTEVKLDEDRTERRIAHWRGVIASACEQSGRTRLPEICAPLRLPVWAGSLTDSTRLRLALLPQGEIGLRDVADEIQGAAIVIGPEGGFSSTDTAILRAGNFRGLRLGPRILRTETAGPAILAALNALAGDFS</sequence>
<keyword evidence="6 12" id="KW-0698">rRNA processing</keyword>
<keyword evidence="8 12" id="KW-0808">Transferase</keyword>
<dbReference type="EC" id="2.1.1.193" evidence="3 12"/>
<dbReference type="RefSeq" id="WP_129835016.1">
    <property type="nucleotide sequence ID" value="NZ_CP035704.1"/>
</dbReference>
<evidence type="ECO:0000313" key="15">
    <source>
        <dbReference type="EMBL" id="QBB71729.1"/>
    </source>
</evidence>
<keyword evidence="9 12" id="KW-0949">S-adenosyl-L-methionine</keyword>
<dbReference type="Proteomes" id="UP000291562">
    <property type="component" value="Chromosome"/>
</dbReference>
<dbReference type="GO" id="GO:0070475">
    <property type="term" value="P:rRNA base methylation"/>
    <property type="evidence" value="ECO:0007669"/>
    <property type="project" value="TreeGrafter"/>
</dbReference>
<comment type="catalytic activity">
    <reaction evidence="11 12">
        <text>uridine(1498) in 16S rRNA + S-adenosyl-L-methionine = N(3)-methyluridine(1498) in 16S rRNA + S-adenosyl-L-homocysteine + H(+)</text>
        <dbReference type="Rhea" id="RHEA:42920"/>
        <dbReference type="Rhea" id="RHEA-COMP:10283"/>
        <dbReference type="Rhea" id="RHEA-COMP:10284"/>
        <dbReference type="ChEBI" id="CHEBI:15378"/>
        <dbReference type="ChEBI" id="CHEBI:57856"/>
        <dbReference type="ChEBI" id="CHEBI:59789"/>
        <dbReference type="ChEBI" id="CHEBI:65315"/>
        <dbReference type="ChEBI" id="CHEBI:74502"/>
        <dbReference type="EC" id="2.1.1.193"/>
    </reaction>
</comment>
<feature type="domain" description="Ribosomal RNA small subunit methyltransferase E methyltransferase" evidence="13">
    <location>
        <begin position="74"/>
        <end position="237"/>
    </location>
</feature>
<evidence type="ECO:0000256" key="5">
    <source>
        <dbReference type="ARBA" id="ARBA00022490"/>
    </source>
</evidence>
<name>A0A411HMM3_9GAMM</name>
<dbReference type="CDD" id="cd18084">
    <property type="entry name" value="RsmE-like"/>
    <property type="match status" value="1"/>
</dbReference>
<evidence type="ECO:0000256" key="8">
    <source>
        <dbReference type="ARBA" id="ARBA00022679"/>
    </source>
</evidence>
<keyword evidence="16" id="KW-1185">Reference proteome</keyword>
<dbReference type="KEGG" id="xbc:ELE36_15965"/>
<keyword evidence="7 12" id="KW-0489">Methyltransferase</keyword>
<evidence type="ECO:0000313" key="16">
    <source>
        <dbReference type="Proteomes" id="UP000291562"/>
    </source>
</evidence>
<dbReference type="Gene3D" id="2.40.240.20">
    <property type="entry name" value="Hypothetical PUA domain-like, domain 1"/>
    <property type="match status" value="1"/>
</dbReference>
<evidence type="ECO:0000256" key="9">
    <source>
        <dbReference type="ARBA" id="ARBA00022691"/>
    </source>
</evidence>
<gene>
    <name evidence="15" type="ORF">ELE36_15965</name>
</gene>
<dbReference type="InterPro" id="IPR029026">
    <property type="entry name" value="tRNA_m1G_MTases_N"/>
</dbReference>
<evidence type="ECO:0000256" key="7">
    <source>
        <dbReference type="ARBA" id="ARBA00022603"/>
    </source>
</evidence>
<dbReference type="SUPFAM" id="SSF88697">
    <property type="entry name" value="PUA domain-like"/>
    <property type="match status" value="1"/>
</dbReference>
<dbReference type="Gene3D" id="3.40.1280.10">
    <property type="match status" value="1"/>
</dbReference>
<evidence type="ECO:0000256" key="11">
    <source>
        <dbReference type="ARBA" id="ARBA00047944"/>
    </source>
</evidence>
<dbReference type="EMBL" id="CP035704">
    <property type="protein sequence ID" value="QBB71729.1"/>
    <property type="molecule type" value="Genomic_DNA"/>
</dbReference>
<dbReference type="NCBIfam" id="TIGR00046">
    <property type="entry name" value="RsmE family RNA methyltransferase"/>
    <property type="match status" value="1"/>
</dbReference>